<evidence type="ECO:0000313" key="4">
    <source>
        <dbReference type="EMBL" id="GBO28039.1"/>
    </source>
</evidence>
<dbReference type="InterPro" id="IPR001584">
    <property type="entry name" value="Integrase_cat-core"/>
</dbReference>
<evidence type="ECO:0000313" key="5">
    <source>
        <dbReference type="Proteomes" id="UP000499080"/>
    </source>
</evidence>
<dbReference type="OrthoDB" id="10030726at2759"/>
<dbReference type="Gene3D" id="3.30.420.10">
    <property type="entry name" value="Ribonuclease H-like superfamily/Ribonuclease H"/>
    <property type="match status" value="1"/>
</dbReference>
<dbReference type="InterPro" id="IPR036397">
    <property type="entry name" value="RNaseH_sf"/>
</dbReference>
<accession>A0A4Y2VSA9</accession>
<evidence type="ECO:0000256" key="2">
    <source>
        <dbReference type="SAM" id="MobiDB-lite"/>
    </source>
</evidence>
<dbReference type="PROSITE" id="PS50994">
    <property type="entry name" value="INTEGRASE"/>
    <property type="match status" value="1"/>
</dbReference>
<dbReference type="GO" id="GO:0003964">
    <property type="term" value="F:RNA-directed DNA polymerase activity"/>
    <property type="evidence" value="ECO:0007669"/>
    <property type="project" value="UniProtKB-EC"/>
</dbReference>
<dbReference type="GO" id="GO:0015074">
    <property type="term" value="P:DNA integration"/>
    <property type="evidence" value="ECO:0007669"/>
    <property type="project" value="InterPro"/>
</dbReference>
<feature type="compositionally biased region" description="Basic and acidic residues" evidence="2">
    <location>
        <begin position="436"/>
        <end position="445"/>
    </location>
</feature>
<name>A0A4Y2VSA9_ARAVE</name>
<dbReference type="Pfam" id="PF17921">
    <property type="entry name" value="Integrase_H2C2"/>
    <property type="match status" value="1"/>
</dbReference>
<dbReference type="InterPro" id="IPR050951">
    <property type="entry name" value="Retrovirus_Pol_polyprotein"/>
</dbReference>
<dbReference type="Pfam" id="PF22938">
    <property type="entry name" value="Integrase_p58_C"/>
    <property type="match status" value="1"/>
</dbReference>
<dbReference type="PANTHER" id="PTHR37984">
    <property type="entry name" value="PROTEIN CBG26694"/>
    <property type="match status" value="1"/>
</dbReference>
<gene>
    <name evidence="4" type="primary">POL_11</name>
    <name evidence="4" type="ORF">AVEN_141253_1</name>
</gene>
<dbReference type="InterPro" id="IPR012337">
    <property type="entry name" value="RNaseH-like_sf"/>
</dbReference>
<dbReference type="EC" id="2.7.7.49" evidence="1"/>
<dbReference type="Pfam" id="PF00665">
    <property type="entry name" value="rve"/>
    <property type="match status" value="1"/>
</dbReference>
<dbReference type="FunFam" id="1.10.340.70:FF:000001">
    <property type="entry name" value="Retrovirus-related Pol polyprotein from transposon gypsy-like Protein"/>
    <property type="match status" value="1"/>
</dbReference>
<feature type="region of interest" description="Disordered" evidence="2">
    <location>
        <begin position="423"/>
        <end position="458"/>
    </location>
</feature>
<evidence type="ECO:0000259" key="3">
    <source>
        <dbReference type="PROSITE" id="PS50994"/>
    </source>
</evidence>
<dbReference type="GO" id="GO:0003676">
    <property type="term" value="F:nucleic acid binding"/>
    <property type="evidence" value="ECO:0007669"/>
    <property type="project" value="InterPro"/>
</dbReference>
<dbReference type="InterPro" id="IPR041588">
    <property type="entry name" value="Integrase_H2C2"/>
</dbReference>
<dbReference type="PANTHER" id="PTHR37984:SF5">
    <property type="entry name" value="PROTEIN NYNRIN-LIKE"/>
    <property type="match status" value="1"/>
</dbReference>
<sequence>MSIQDLIKNQEEDSYCQNIKDKLKSGFVFAQKSPVLFIREDLLLCYRNSGDRHAERAKLVVPKSLVPLVLNSCHDFKAVAQAGFSRTLKRIKNHFFWHNFYGQVKDYVASCHSCIQRRGFNKNQKVPIQKMPIPDFPFQRVSFDAIGPFQILAYGNKYLIVITDTFTKYPEVYPVPDIQSSTVCKVLIDFISRHGIIQILYSDRGSHFISQAMQEVYKTLGIKKLQTVSFNPQANGVDERLNKTLIDSLSHLVSQNQMDWCQQVPLALMAYRNAYQRTIKESPAFLVYGRDPIMPLNLIYSDPVKSYADTPTYAKQLVMSLQNTFAIVRKNLESSAQTYTKTNEKWPKSKRIEVGDMVYLHVPRIKENTTKKLAKFNQGPYRVIGKVNPVVFEIQRIDKPTDVQNVHVNRLIKVLEREIFPHSQDVSEIDGEGQESDGRDSKNEELDNNLPPPGHFLS</sequence>
<dbReference type="Gene3D" id="1.10.340.70">
    <property type="match status" value="1"/>
</dbReference>
<feature type="domain" description="Integrase catalytic" evidence="3">
    <location>
        <begin position="133"/>
        <end position="291"/>
    </location>
</feature>
<dbReference type="SUPFAM" id="SSF53098">
    <property type="entry name" value="Ribonuclease H-like"/>
    <property type="match status" value="1"/>
</dbReference>
<evidence type="ECO:0000256" key="1">
    <source>
        <dbReference type="ARBA" id="ARBA00012493"/>
    </source>
</evidence>
<keyword evidence="5" id="KW-1185">Reference proteome</keyword>
<reference evidence="4 5" key="1">
    <citation type="journal article" date="2019" name="Sci. Rep.">
        <title>Orb-weaving spider Araneus ventricosus genome elucidates the spidroin gene catalogue.</title>
        <authorList>
            <person name="Kono N."/>
            <person name="Nakamura H."/>
            <person name="Ohtoshi R."/>
            <person name="Moran D.A.P."/>
            <person name="Shinohara A."/>
            <person name="Yoshida Y."/>
            <person name="Fujiwara M."/>
            <person name="Mori M."/>
            <person name="Tomita M."/>
            <person name="Arakawa K."/>
        </authorList>
    </citation>
    <scope>NUCLEOTIDE SEQUENCE [LARGE SCALE GENOMIC DNA]</scope>
</reference>
<dbReference type="FunFam" id="3.30.420.10:FF:000032">
    <property type="entry name" value="Retrovirus-related Pol polyprotein from transposon 297-like Protein"/>
    <property type="match status" value="1"/>
</dbReference>
<protein>
    <recommendedName>
        <fullName evidence="1">RNA-directed DNA polymerase</fullName>
        <ecNumber evidence="1">2.7.7.49</ecNumber>
    </recommendedName>
</protein>
<proteinExistence type="predicted"/>
<dbReference type="EMBL" id="BGPR01051062">
    <property type="protein sequence ID" value="GBO28039.1"/>
    <property type="molecule type" value="Genomic_DNA"/>
</dbReference>
<dbReference type="InterPro" id="IPR054465">
    <property type="entry name" value="Integrase_p58-like_C"/>
</dbReference>
<dbReference type="Proteomes" id="UP000499080">
    <property type="component" value="Unassembled WGS sequence"/>
</dbReference>
<organism evidence="4 5">
    <name type="scientific">Araneus ventricosus</name>
    <name type="common">Orbweaver spider</name>
    <name type="synonym">Epeira ventricosa</name>
    <dbReference type="NCBI Taxonomy" id="182803"/>
    <lineage>
        <taxon>Eukaryota</taxon>
        <taxon>Metazoa</taxon>
        <taxon>Ecdysozoa</taxon>
        <taxon>Arthropoda</taxon>
        <taxon>Chelicerata</taxon>
        <taxon>Arachnida</taxon>
        <taxon>Araneae</taxon>
        <taxon>Araneomorphae</taxon>
        <taxon>Entelegynae</taxon>
        <taxon>Araneoidea</taxon>
        <taxon>Araneidae</taxon>
        <taxon>Araneus</taxon>
    </lineage>
</organism>
<comment type="caution">
    <text evidence="4">The sequence shown here is derived from an EMBL/GenBank/DDBJ whole genome shotgun (WGS) entry which is preliminary data.</text>
</comment>
<dbReference type="AlphaFoldDB" id="A0A4Y2VSA9"/>